<feature type="transmembrane region" description="Helical" evidence="6">
    <location>
        <begin position="52"/>
        <end position="72"/>
    </location>
</feature>
<evidence type="ECO:0000256" key="3">
    <source>
        <dbReference type="ARBA" id="ARBA00022692"/>
    </source>
</evidence>
<gene>
    <name evidence="9" type="ORF">RM877_26935</name>
</gene>
<proteinExistence type="predicted"/>
<evidence type="ECO:0000256" key="4">
    <source>
        <dbReference type="ARBA" id="ARBA00022989"/>
    </source>
</evidence>
<dbReference type="Proteomes" id="UP001183535">
    <property type="component" value="Unassembled WGS sequence"/>
</dbReference>
<keyword evidence="4 6" id="KW-1133">Transmembrane helix</keyword>
<evidence type="ECO:0000259" key="8">
    <source>
        <dbReference type="Pfam" id="PF13396"/>
    </source>
</evidence>
<keyword evidence="3 6" id="KW-0812">Transmembrane</keyword>
<feature type="domain" description="SHOCT" evidence="7">
    <location>
        <begin position="109"/>
        <end position="136"/>
    </location>
</feature>
<accession>A0ABD5EUK2</accession>
<reference evidence="10" key="1">
    <citation type="submission" date="2023-07" db="EMBL/GenBank/DDBJ databases">
        <title>30 novel species of actinomycetes from the DSMZ collection.</title>
        <authorList>
            <person name="Nouioui I."/>
        </authorList>
    </citation>
    <scope>NUCLEOTIDE SEQUENCE [LARGE SCALE GENOMIC DNA]</scope>
    <source>
        <strain evidence="10">DSM 41981</strain>
    </source>
</reference>
<evidence type="ECO:0000313" key="9">
    <source>
        <dbReference type="EMBL" id="MDT0438325.1"/>
    </source>
</evidence>
<keyword evidence="10" id="KW-1185">Reference proteome</keyword>
<feature type="domain" description="Cardiolipin synthase N-terminal" evidence="8">
    <location>
        <begin position="28"/>
        <end position="73"/>
    </location>
</feature>
<evidence type="ECO:0000259" key="7">
    <source>
        <dbReference type="Pfam" id="PF09851"/>
    </source>
</evidence>
<comment type="subcellular location">
    <subcellularLocation>
        <location evidence="1">Cell membrane</location>
        <topology evidence="1">Multi-pass membrane protein</topology>
    </subcellularLocation>
</comment>
<name>A0ABD5EUK2_9ACTN</name>
<dbReference type="InterPro" id="IPR027379">
    <property type="entry name" value="CLS_N"/>
</dbReference>
<protein>
    <submittedName>
        <fullName evidence="9">SHOCT domain-containing protein</fullName>
    </submittedName>
</protein>
<dbReference type="Pfam" id="PF09851">
    <property type="entry name" value="SHOCT"/>
    <property type="match status" value="1"/>
</dbReference>
<feature type="transmembrane region" description="Helical" evidence="6">
    <location>
        <begin position="12"/>
        <end position="32"/>
    </location>
</feature>
<keyword evidence="2" id="KW-1003">Cell membrane</keyword>
<dbReference type="AlphaFoldDB" id="A0ABD5EUK2"/>
<comment type="caution">
    <text evidence="9">The sequence shown here is derived from an EMBL/GenBank/DDBJ whole genome shotgun (WGS) entry which is preliminary data.</text>
</comment>
<organism evidence="9 10">
    <name type="scientific">Streptomyces doudnae</name>
    <dbReference type="NCBI Taxonomy" id="3075536"/>
    <lineage>
        <taxon>Bacteria</taxon>
        <taxon>Bacillati</taxon>
        <taxon>Actinomycetota</taxon>
        <taxon>Actinomycetes</taxon>
        <taxon>Kitasatosporales</taxon>
        <taxon>Streptomycetaceae</taxon>
        <taxon>Streptomyces</taxon>
    </lineage>
</organism>
<evidence type="ECO:0000313" key="10">
    <source>
        <dbReference type="Proteomes" id="UP001183535"/>
    </source>
</evidence>
<evidence type="ECO:0000256" key="2">
    <source>
        <dbReference type="ARBA" id="ARBA00022475"/>
    </source>
</evidence>
<keyword evidence="5 6" id="KW-0472">Membrane</keyword>
<dbReference type="RefSeq" id="WP_093835396.1">
    <property type="nucleotide sequence ID" value="NZ_JAVRES010000016.1"/>
</dbReference>
<sequence length="137" mass="15053">MNASTYLAYDYPLLGAFWTILFITLATMWFILLFRVVADIFRDHTTGGPEKTLWLLCVLCLPFFGVFVYVLARGGAMGEREARRNAALHRAAAASAAHEGGPATSGDLDELARLADLKAHGDISEAEYAHAKEKILH</sequence>
<evidence type="ECO:0000256" key="6">
    <source>
        <dbReference type="SAM" id="Phobius"/>
    </source>
</evidence>
<evidence type="ECO:0000256" key="5">
    <source>
        <dbReference type="ARBA" id="ARBA00023136"/>
    </source>
</evidence>
<dbReference type="GO" id="GO:0005886">
    <property type="term" value="C:plasma membrane"/>
    <property type="evidence" value="ECO:0007669"/>
    <property type="project" value="UniProtKB-SubCell"/>
</dbReference>
<evidence type="ECO:0000256" key="1">
    <source>
        <dbReference type="ARBA" id="ARBA00004651"/>
    </source>
</evidence>
<dbReference type="Pfam" id="PF13396">
    <property type="entry name" value="PLDc_N"/>
    <property type="match status" value="1"/>
</dbReference>
<dbReference type="InterPro" id="IPR018649">
    <property type="entry name" value="SHOCT"/>
</dbReference>
<dbReference type="EMBL" id="JAVRES010000016">
    <property type="protein sequence ID" value="MDT0438325.1"/>
    <property type="molecule type" value="Genomic_DNA"/>
</dbReference>